<dbReference type="Gene3D" id="2.10.220.10">
    <property type="entry name" value="Hormone Receptor, Insulin-like Growth Factor Receptor 1, Chain A, domain 2"/>
    <property type="match status" value="1"/>
</dbReference>
<keyword evidence="1" id="KW-1133">Transmembrane helix</keyword>
<gene>
    <name evidence="3" type="ORF">GLP15_2953</name>
</gene>
<feature type="transmembrane region" description="Helical" evidence="1">
    <location>
        <begin position="509"/>
        <end position="534"/>
    </location>
</feature>
<evidence type="ECO:0000256" key="2">
    <source>
        <dbReference type="SAM" id="SignalP"/>
    </source>
</evidence>
<keyword evidence="1" id="KW-0472">Membrane</keyword>
<reference evidence="3 4" key="1">
    <citation type="journal article" date="2010" name="BMC Genomics">
        <title>Genome analysis and comparative genomics of a Giardia intestinalis assemblage E isolate.</title>
        <authorList>
            <person name="Jerlstrom-Hultqvist J."/>
            <person name="Franzen O."/>
            <person name="Ankarklev J."/>
            <person name="Xu F."/>
            <person name="Nohynkova E."/>
            <person name="Andersson J.O."/>
            <person name="Svard S.G."/>
            <person name="Andersson B."/>
        </authorList>
    </citation>
    <scope>NUCLEOTIDE SEQUENCE [LARGE SCALE GENOMIC DNA]</scope>
    <source>
        <strain evidence="3 4">P15</strain>
    </source>
</reference>
<keyword evidence="1" id="KW-0812">Transmembrane</keyword>
<dbReference type="SUPFAM" id="SSF57184">
    <property type="entry name" value="Growth factor receptor domain"/>
    <property type="match status" value="2"/>
</dbReference>
<protein>
    <submittedName>
        <fullName evidence="3">High cysteine protein</fullName>
    </submittedName>
</protein>
<comment type="caution">
    <text evidence="3">The sequence shown here is derived from an EMBL/GenBank/DDBJ whole genome shotgun (WGS) entry which is preliminary data.</text>
</comment>
<evidence type="ECO:0000256" key="1">
    <source>
        <dbReference type="SAM" id="Phobius"/>
    </source>
</evidence>
<proteinExistence type="predicted"/>
<organism evidence="3 4">
    <name type="scientific">Giardia intestinalis (strain P15)</name>
    <name type="common">Giardia lamblia</name>
    <dbReference type="NCBI Taxonomy" id="658858"/>
    <lineage>
        <taxon>Eukaryota</taxon>
        <taxon>Metamonada</taxon>
        <taxon>Diplomonadida</taxon>
        <taxon>Hexamitidae</taxon>
        <taxon>Giardiinae</taxon>
        <taxon>Giardia</taxon>
    </lineage>
</organism>
<accession>E1EYU1</accession>
<name>E1EYU1_GIAIA</name>
<keyword evidence="2" id="KW-0732">Signal</keyword>
<dbReference type="OrthoDB" id="10256684at2759"/>
<evidence type="ECO:0000313" key="4">
    <source>
        <dbReference type="Proteomes" id="UP000008974"/>
    </source>
</evidence>
<dbReference type="Proteomes" id="UP000008974">
    <property type="component" value="Unassembled WGS sequence"/>
</dbReference>
<dbReference type="InterPro" id="IPR052798">
    <property type="entry name" value="Giardia_VSA"/>
</dbReference>
<dbReference type="EMBL" id="ACVC01000076">
    <property type="protein sequence ID" value="EFO64574.1"/>
    <property type="molecule type" value="Genomic_DNA"/>
</dbReference>
<feature type="chain" id="PRO_5003145043" evidence="2">
    <location>
        <begin position="20"/>
        <end position="538"/>
    </location>
</feature>
<dbReference type="VEuPathDB" id="GiardiaDB:GLP15_2953"/>
<feature type="signal peptide" evidence="2">
    <location>
        <begin position="1"/>
        <end position="19"/>
    </location>
</feature>
<dbReference type="PANTHER" id="PTHR23275">
    <property type="entry name" value="CABRIOLET.-RELATED"/>
    <property type="match status" value="1"/>
</dbReference>
<dbReference type="PANTHER" id="PTHR23275:SF100">
    <property type="entry name" value="EGF-LIKE DOMAIN-CONTAINING PROTEIN"/>
    <property type="match status" value="1"/>
</dbReference>
<dbReference type="AlphaFoldDB" id="E1EYU1"/>
<evidence type="ECO:0000313" key="3">
    <source>
        <dbReference type="EMBL" id="EFO64574.1"/>
    </source>
</evidence>
<sequence length="538" mass="57823">MHTSALLTVLYVKMALTDAIPYDNGFGTKCDQTPNCKENRCIKVSWREICTQCEGDYVPIDGTCNNTNDVIDSFGCTKFDGRCTNCKGDTYFLFYGGCHSTTETELNLFCDKAEDGKCTKCKGFAFTNPTPNVAERCILCADTVGFDGYKGEDGCNNCFVTDIAGTDSFVCTGCSDSQLAPIDGTCKDKGPHECENGHCSACAVTHIFFSYGCYNRHGAIAQKYICKTEDQFELDNRAYCKRCADPSFFADDGVCASGNSVCEQPSGGVCTKCDSRDAPTIFLFSGGCYDATETPGNLLCNEASDGKCTDWKCDRKGMTKLGDDCILCDDLRGSVGCTECKSEDSKFICVACRDDLYRLVNGACACAIDKCKKCAMFGSTPICLACEGMFSLDQKSCVTECPSDQMPDEKERCQCREGTVPKHDWSGCEHEGSCPASAVGCSRCGSDGTCVSCISNAEYVSPGQTRCVSSCPDGSQLLGQRCICVAGLMLSDDECILRQKNRGGLSTQAIAGIAVAGVVTVGTLVGVLVWVLVFKRKQ</sequence>
<dbReference type="InterPro" id="IPR009030">
    <property type="entry name" value="Growth_fac_rcpt_cys_sf"/>
</dbReference>